<dbReference type="KEGG" id="hhk:HH1059_23500"/>
<dbReference type="OrthoDB" id="9790390at2"/>
<dbReference type="GO" id="GO:0005737">
    <property type="term" value="C:cytoplasm"/>
    <property type="evidence" value="ECO:0007669"/>
    <property type="project" value="TreeGrafter"/>
</dbReference>
<dbReference type="InterPro" id="IPR013766">
    <property type="entry name" value="Thioredoxin_domain"/>
</dbReference>
<keyword evidence="5" id="KW-0676">Redox-active center</keyword>
<dbReference type="PANTHER" id="PTHR45663:SF11">
    <property type="entry name" value="GEO12009P1"/>
    <property type="match status" value="1"/>
</dbReference>
<evidence type="ECO:0000256" key="4">
    <source>
        <dbReference type="ARBA" id="ARBA00023157"/>
    </source>
</evidence>
<dbReference type="PANTHER" id="PTHR45663">
    <property type="entry name" value="GEO12009P1"/>
    <property type="match status" value="1"/>
</dbReference>
<reference evidence="8" key="1">
    <citation type="submission" date="2016-02" db="EMBL/GenBank/DDBJ databases">
        <title>Halorhodospira halochloris DSM-1059 complete genome, version 2.</title>
        <authorList>
            <person name="Tsukatani Y."/>
        </authorList>
    </citation>
    <scope>NUCLEOTIDE SEQUENCE</scope>
    <source>
        <strain evidence="8">DSM 1059</strain>
    </source>
</reference>
<dbReference type="CDD" id="cd02956">
    <property type="entry name" value="ybbN"/>
    <property type="match status" value="1"/>
</dbReference>
<keyword evidence="3" id="KW-0249">Electron transport</keyword>
<dbReference type="Pfam" id="PF00085">
    <property type="entry name" value="Thioredoxin"/>
    <property type="match status" value="1"/>
</dbReference>
<proteinExistence type="inferred from homology"/>
<evidence type="ECO:0000256" key="1">
    <source>
        <dbReference type="ARBA" id="ARBA00008987"/>
    </source>
</evidence>
<dbReference type="Gene3D" id="1.25.40.10">
    <property type="entry name" value="Tetratricopeptide repeat domain"/>
    <property type="match status" value="2"/>
</dbReference>
<evidence type="ECO:0000313" key="8">
    <source>
        <dbReference type="EMBL" id="BAU56419.1"/>
    </source>
</evidence>
<dbReference type="Gene3D" id="3.40.30.10">
    <property type="entry name" value="Glutaredoxin"/>
    <property type="match status" value="1"/>
</dbReference>
<dbReference type="InterPro" id="IPR036249">
    <property type="entry name" value="Thioredoxin-like_sf"/>
</dbReference>
<dbReference type="PROSITE" id="PS51352">
    <property type="entry name" value="THIOREDOXIN_2"/>
    <property type="match status" value="1"/>
</dbReference>
<comment type="similarity">
    <text evidence="1">Belongs to the thioredoxin family.</text>
</comment>
<dbReference type="NCBIfam" id="TIGR01068">
    <property type="entry name" value="thioredoxin"/>
    <property type="match status" value="1"/>
</dbReference>
<dbReference type="Pfam" id="PF14559">
    <property type="entry name" value="TPR_19"/>
    <property type="match status" value="1"/>
</dbReference>
<dbReference type="InterPro" id="IPR017937">
    <property type="entry name" value="Thioredoxin_CS"/>
</dbReference>
<organism evidence="8 9">
    <name type="scientific">Halorhodospira halochloris</name>
    <name type="common">Ectothiorhodospira halochloris</name>
    <dbReference type="NCBI Taxonomy" id="1052"/>
    <lineage>
        <taxon>Bacteria</taxon>
        <taxon>Pseudomonadati</taxon>
        <taxon>Pseudomonadota</taxon>
        <taxon>Gammaproteobacteria</taxon>
        <taxon>Chromatiales</taxon>
        <taxon>Ectothiorhodospiraceae</taxon>
        <taxon>Halorhodospira</taxon>
    </lineage>
</organism>
<dbReference type="AlphaFoldDB" id="A0A0X8X6E6"/>
<feature type="domain" description="Thioredoxin" evidence="7">
    <location>
        <begin position="6"/>
        <end position="113"/>
    </location>
</feature>
<dbReference type="GO" id="GO:0015035">
    <property type="term" value="F:protein-disulfide reductase activity"/>
    <property type="evidence" value="ECO:0007669"/>
    <property type="project" value="UniProtKB-UniRule"/>
</dbReference>
<evidence type="ECO:0000256" key="5">
    <source>
        <dbReference type="ARBA" id="ARBA00023284"/>
    </source>
</evidence>
<name>A0A0X8X6E6_HALHR</name>
<dbReference type="PRINTS" id="PR00421">
    <property type="entry name" value="THIOREDOXIN"/>
</dbReference>
<dbReference type="GO" id="GO:0006950">
    <property type="term" value="P:response to stress"/>
    <property type="evidence" value="ECO:0007669"/>
    <property type="project" value="UniProtKB-ARBA"/>
</dbReference>
<evidence type="ECO:0000256" key="3">
    <source>
        <dbReference type="ARBA" id="ARBA00022982"/>
    </source>
</evidence>
<evidence type="ECO:0000256" key="2">
    <source>
        <dbReference type="ARBA" id="ARBA00022448"/>
    </source>
</evidence>
<evidence type="ECO:0000313" key="9">
    <source>
        <dbReference type="Proteomes" id="UP000218890"/>
    </source>
</evidence>
<evidence type="ECO:0000259" key="7">
    <source>
        <dbReference type="PROSITE" id="PS51352"/>
    </source>
</evidence>
<dbReference type="Pfam" id="PF14561">
    <property type="entry name" value="TPR_20"/>
    <property type="match status" value="1"/>
</dbReference>
<dbReference type="SUPFAM" id="SSF48452">
    <property type="entry name" value="TPR-like"/>
    <property type="match status" value="1"/>
</dbReference>
<dbReference type="RefSeq" id="WP_096406246.1">
    <property type="nucleotide sequence ID" value="NZ_AP017372.2"/>
</dbReference>
<gene>
    <name evidence="8" type="ORF">HH1059_23500</name>
</gene>
<dbReference type="EMBL" id="AP017372">
    <property type="protein sequence ID" value="BAU56419.1"/>
    <property type="molecule type" value="Genomic_DNA"/>
</dbReference>
<sequence>MSDSPYVIDITADNFKEQAIDASLQQPVLLYFWAQWCEPCKSLGPTLEKLADEFRGGFRVAKVDCDQEQQLAMQVGVQSLPTALLIKDGQPVDQFMGAVPEGELRKWLEQYVEAPAADPMEQAKELLAAGRSAEALPYLRQAHQQRQDVDSTLELAKALMHSGETEEAFQLVDGLSPNDLQDARAQAILKRKELAEQVKDLPPLEELEKQVAESPGNHLAKINLAMRLVVAGGEVEALEHLLEVLQQGGDHKEDAHQAMLKVLAILGPEHPEARRYRQRLFQLLH</sequence>
<accession>A0A0X8X6E6</accession>
<dbReference type="SUPFAM" id="SSF52833">
    <property type="entry name" value="Thioredoxin-like"/>
    <property type="match status" value="1"/>
</dbReference>
<dbReference type="InterPro" id="IPR011990">
    <property type="entry name" value="TPR-like_helical_dom_sf"/>
</dbReference>
<keyword evidence="9" id="KW-1185">Reference proteome</keyword>
<keyword evidence="2" id="KW-0813">Transport</keyword>
<dbReference type="PROSITE" id="PS00194">
    <property type="entry name" value="THIOREDOXIN_1"/>
    <property type="match status" value="1"/>
</dbReference>
<keyword evidence="4" id="KW-1015">Disulfide bond</keyword>
<protein>
    <recommendedName>
        <fullName evidence="6">Thioredoxin</fullName>
    </recommendedName>
</protein>
<evidence type="ECO:0000256" key="6">
    <source>
        <dbReference type="NCBIfam" id="TIGR01068"/>
    </source>
</evidence>
<dbReference type="InterPro" id="IPR005746">
    <property type="entry name" value="Thioredoxin"/>
</dbReference>
<dbReference type="Proteomes" id="UP000218890">
    <property type="component" value="Chromosome"/>
</dbReference>